<dbReference type="STRING" id="983.SAMN05443543_103372"/>
<feature type="compositionally biased region" description="Low complexity" evidence="1">
    <location>
        <begin position="43"/>
        <end position="53"/>
    </location>
</feature>
<dbReference type="AlphaFoldDB" id="A0A4Y4B024"/>
<reference evidence="3 4" key="1">
    <citation type="submission" date="2019-06" db="EMBL/GenBank/DDBJ databases">
        <title>Whole genome shotgun sequence of Flavobacterium flevense NBRC 14960.</title>
        <authorList>
            <person name="Hosoyama A."/>
            <person name="Uohara A."/>
            <person name="Ohji S."/>
            <person name="Ichikawa N."/>
        </authorList>
    </citation>
    <scope>NUCLEOTIDE SEQUENCE [LARGE SCALE GENOMIC DNA]</scope>
    <source>
        <strain evidence="3 4">NBRC 14960</strain>
    </source>
</reference>
<keyword evidence="4" id="KW-1185">Reference proteome</keyword>
<organism evidence="3 4">
    <name type="scientific">Flavobacterium flevense</name>
    <dbReference type="NCBI Taxonomy" id="983"/>
    <lineage>
        <taxon>Bacteria</taxon>
        <taxon>Pseudomonadati</taxon>
        <taxon>Bacteroidota</taxon>
        <taxon>Flavobacteriia</taxon>
        <taxon>Flavobacteriales</taxon>
        <taxon>Flavobacteriaceae</taxon>
        <taxon>Flavobacterium</taxon>
    </lineage>
</organism>
<keyword evidence="2" id="KW-0812">Transmembrane</keyword>
<feature type="region of interest" description="Disordered" evidence="1">
    <location>
        <begin position="43"/>
        <end position="64"/>
    </location>
</feature>
<evidence type="ECO:0000313" key="4">
    <source>
        <dbReference type="Proteomes" id="UP000316775"/>
    </source>
</evidence>
<protein>
    <submittedName>
        <fullName evidence="3">Uncharacterized protein</fullName>
    </submittedName>
</protein>
<comment type="caution">
    <text evidence="3">The sequence shown here is derived from an EMBL/GenBank/DDBJ whole genome shotgun (WGS) entry which is preliminary data.</text>
</comment>
<evidence type="ECO:0000256" key="2">
    <source>
        <dbReference type="SAM" id="Phobius"/>
    </source>
</evidence>
<dbReference type="Proteomes" id="UP000316775">
    <property type="component" value="Unassembled WGS sequence"/>
</dbReference>
<dbReference type="RefSeq" id="WP_073243752.1">
    <property type="nucleotide sequence ID" value="NZ_BJNP01000017.1"/>
</dbReference>
<sequence length="191" mass="21383">MVKVKVKQEISNKWKYFLMLVCFAILLTFLNIGTDKIFEIFRNPNDSSNNNSSQKEREDVDSVSNSIESTSNICSICGKKFNIRGYEEVSEGVWRELAEGNQGQICSPACGRIHTQQFNDVAKKYGVDLENSETNTSSEAEYKMGNDGRVYEQNKCPLCKGTGIETGRNVATGETEGRICPMCEGRGVRSY</sequence>
<keyword evidence="2" id="KW-0472">Membrane</keyword>
<accession>A0A4Y4B024</accession>
<evidence type="ECO:0000256" key="1">
    <source>
        <dbReference type="SAM" id="MobiDB-lite"/>
    </source>
</evidence>
<name>A0A4Y4B024_9FLAO</name>
<dbReference type="OrthoDB" id="10013002at2"/>
<evidence type="ECO:0000313" key="3">
    <source>
        <dbReference type="EMBL" id="GEC72234.1"/>
    </source>
</evidence>
<gene>
    <name evidence="3" type="ORF">FFL01_17730</name>
</gene>
<dbReference type="EMBL" id="BJNP01000017">
    <property type="protein sequence ID" value="GEC72234.1"/>
    <property type="molecule type" value="Genomic_DNA"/>
</dbReference>
<feature type="transmembrane region" description="Helical" evidence="2">
    <location>
        <begin position="14"/>
        <end position="32"/>
    </location>
</feature>
<proteinExistence type="predicted"/>
<keyword evidence="2" id="KW-1133">Transmembrane helix</keyword>